<keyword evidence="1" id="KW-0472">Membrane</keyword>
<organism evidence="2 3">
    <name type="scientific">Cardiocondyla obscurior</name>
    <dbReference type="NCBI Taxonomy" id="286306"/>
    <lineage>
        <taxon>Eukaryota</taxon>
        <taxon>Metazoa</taxon>
        <taxon>Ecdysozoa</taxon>
        <taxon>Arthropoda</taxon>
        <taxon>Hexapoda</taxon>
        <taxon>Insecta</taxon>
        <taxon>Pterygota</taxon>
        <taxon>Neoptera</taxon>
        <taxon>Endopterygota</taxon>
        <taxon>Hymenoptera</taxon>
        <taxon>Apocrita</taxon>
        <taxon>Aculeata</taxon>
        <taxon>Formicoidea</taxon>
        <taxon>Formicidae</taxon>
        <taxon>Myrmicinae</taxon>
        <taxon>Cardiocondyla</taxon>
    </lineage>
</organism>
<keyword evidence="3" id="KW-1185">Reference proteome</keyword>
<proteinExistence type="predicted"/>
<dbReference type="EMBL" id="JADYXP020000004">
    <property type="protein sequence ID" value="KAL0126956.1"/>
    <property type="molecule type" value="Genomic_DNA"/>
</dbReference>
<evidence type="ECO:0000256" key="1">
    <source>
        <dbReference type="SAM" id="Phobius"/>
    </source>
</evidence>
<sequence length="101" mass="10612">MRKSVRLFCYGTLVVIYLGVIGCTGVAGSRRILGLGGQGSTSSSPSRASVSIEEPWRTVACDSFHIPSLWSLVTSFVRESLEANGEVTCPIVPAVPALKAG</sequence>
<evidence type="ECO:0008006" key="4">
    <source>
        <dbReference type="Google" id="ProtNLM"/>
    </source>
</evidence>
<dbReference type="AlphaFoldDB" id="A0AAW2GIA5"/>
<evidence type="ECO:0000313" key="2">
    <source>
        <dbReference type="EMBL" id="KAL0126956.1"/>
    </source>
</evidence>
<comment type="caution">
    <text evidence="2">The sequence shown here is derived from an EMBL/GenBank/DDBJ whole genome shotgun (WGS) entry which is preliminary data.</text>
</comment>
<protein>
    <recommendedName>
        <fullName evidence="4">Secreted protein</fullName>
    </recommendedName>
</protein>
<reference evidence="2 3" key="1">
    <citation type="submission" date="2023-03" db="EMBL/GenBank/DDBJ databases">
        <title>High recombination rates correlate with genetic variation in Cardiocondyla obscurior ants.</title>
        <authorList>
            <person name="Errbii M."/>
        </authorList>
    </citation>
    <scope>NUCLEOTIDE SEQUENCE [LARGE SCALE GENOMIC DNA]</scope>
    <source>
        <strain evidence="2">Alpha-2009</strain>
        <tissue evidence="2">Whole body</tissue>
    </source>
</reference>
<dbReference type="PROSITE" id="PS51257">
    <property type="entry name" value="PROKAR_LIPOPROTEIN"/>
    <property type="match status" value="1"/>
</dbReference>
<name>A0AAW2GIA5_9HYME</name>
<keyword evidence="1" id="KW-0812">Transmembrane</keyword>
<accession>A0AAW2GIA5</accession>
<evidence type="ECO:0000313" key="3">
    <source>
        <dbReference type="Proteomes" id="UP001430953"/>
    </source>
</evidence>
<feature type="transmembrane region" description="Helical" evidence="1">
    <location>
        <begin position="7"/>
        <end position="28"/>
    </location>
</feature>
<dbReference type="Proteomes" id="UP001430953">
    <property type="component" value="Unassembled WGS sequence"/>
</dbReference>
<keyword evidence="1" id="KW-1133">Transmembrane helix</keyword>
<gene>
    <name evidence="2" type="ORF">PUN28_005351</name>
</gene>